<proteinExistence type="predicted"/>
<evidence type="ECO:0000259" key="2">
    <source>
        <dbReference type="Pfam" id="PF20769"/>
    </source>
</evidence>
<organism evidence="3 4">
    <name type="scientific">Paenibacillus thalictri</name>
    <dbReference type="NCBI Taxonomy" id="2527873"/>
    <lineage>
        <taxon>Bacteria</taxon>
        <taxon>Bacillati</taxon>
        <taxon>Bacillota</taxon>
        <taxon>Bacilli</taxon>
        <taxon>Bacillales</taxon>
        <taxon>Paenibacillaceae</taxon>
        <taxon>Paenibacillus</taxon>
    </lineage>
</organism>
<name>A0A4Q9DSC4_9BACL</name>
<evidence type="ECO:0000313" key="3">
    <source>
        <dbReference type="EMBL" id="TBL79774.1"/>
    </source>
</evidence>
<sequence>MYKRLSMVLFPVFLLALVGVGFWGYQEHQEKNSVLIKAENQYQRAFHDLSFHVERLQTELGNTLAVNSSSPDAYKKGLINVWRITSQAQGEINQLPLTLLPFNKTEEMLSNTSKFAYQAAVRDLSKQPLSEDEKSTLTALYEHSKEISKQLRETQDKVLSNNLRWMDVEMALATQKEPQDNTIIDGFTTVDKKVSEYSDLKFSPSSLNSNKNRNTKIIGGQEASPEEVKDKAGKLLGIADTSQFTVVENGANTDYNTYSVTGPMPNTTDGVHMDFSKNGGELLWFSASRDVPEKKLDMRQARDAAAQFLDTRGYPGMTATSYQEYNNVANINFATKKGDVINYLEKLTVNVALDNGDMIGMQANDFAMEHHAERTMPKPTVSAEEAKKSLNPNFVITGEALALIRNELEQEVLCHQFTGKINGSAYRFYINAETGAQERVDNLYSEQAQPQPQPQA</sequence>
<protein>
    <submittedName>
        <fullName evidence="3">Germination protein YpeB</fullName>
    </submittedName>
</protein>
<dbReference type="NCBIfam" id="TIGR02889">
    <property type="entry name" value="spore_YpeB"/>
    <property type="match status" value="1"/>
</dbReference>
<dbReference type="Proteomes" id="UP000293142">
    <property type="component" value="Unassembled WGS sequence"/>
</dbReference>
<gene>
    <name evidence="3" type="primary">ypeB</name>
    <name evidence="3" type="ORF">EYB31_09220</name>
</gene>
<dbReference type="Pfam" id="PF20769">
    <property type="entry name" value="YPEB_N"/>
    <property type="match status" value="1"/>
</dbReference>
<feature type="domain" description="Sporulation protein YpeB PepSY1 and PepSY2" evidence="1">
    <location>
        <begin position="185"/>
        <end position="377"/>
    </location>
</feature>
<dbReference type="EMBL" id="SIRE01000006">
    <property type="protein sequence ID" value="TBL79774.1"/>
    <property type="molecule type" value="Genomic_DNA"/>
</dbReference>
<dbReference type="OrthoDB" id="2372097at2"/>
<comment type="caution">
    <text evidence="3">The sequence shown here is derived from an EMBL/GenBank/DDBJ whole genome shotgun (WGS) entry which is preliminary data.</text>
</comment>
<dbReference type="GO" id="GO:0009847">
    <property type="term" value="P:spore germination"/>
    <property type="evidence" value="ECO:0007669"/>
    <property type="project" value="InterPro"/>
</dbReference>
<evidence type="ECO:0000313" key="4">
    <source>
        <dbReference type="Proteomes" id="UP000293142"/>
    </source>
</evidence>
<dbReference type="InterPro" id="IPR014239">
    <property type="entry name" value="YpeB_PepSY1-2"/>
</dbReference>
<dbReference type="AlphaFoldDB" id="A0A4Q9DSC4"/>
<dbReference type="RefSeq" id="WP_131013019.1">
    <property type="nucleotide sequence ID" value="NZ_SIRE01000006.1"/>
</dbReference>
<evidence type="ECO:0000259" key="1">
    <source>
        <dbReference type="Pfam" id="PF14620"/>
    </source>
</evidence>
<accession>A0A4Q9DSC4</accession>
<reference evidence="3 4" key="1">
    <citation type="submission" date="2019-02" db="EMBL/GenBank/DDBJ databases">
        <title>Paenibacillus sp. nov., isolated from surface-sterilized tissue of Thalictrum simplex L.</title>
        <authorList>
            <person name="Tuo L."/>
        </authorList>
    </citation>
    <scope>NUCLEOTIDE SEQUENCE [LARGE SCALE GENOMIC DNA]</scope>
    <source>
        <strain evidence="3 4">N2SHLJ1</strain>
    </source>
</reference>
<dbReference type="InterPro" id="IPR048402">
    <property type="entry name" value="YpeB_N"/>
</dbReference>
<keyword evidence="4" id="KW-1185">Reference proteome</keyword>
<dbReference type="Pfam" id="PF14620">
    <property type="entry name" value="YPEB_PepSY1-2"/>
    <property type="match status" value="1"/>
</dbReference>
<feature type="domain" description="Sporulation protein YpeB N-terminal" evidence="2">
    <location>
        <begin position="30"/>
        <end position="167"/>
    </location>
</feature>